<dbReference type="PANTHER" id="PTHR10954">
    <property type="entry name" value="RIBONUCLEASE H2 SUBUNIT A"/>
    <property type="match status" value="1"/>
</dbReference>
<evidence type="ECO:0000313" key="20">
    <source>
        <dbReference type="Proteomes" id="UP000603200"/>
    </source>
</evidence>
<protein>
    <recommendedName>
        <fullName evidence="7 14">Ribonuclease HII</fullName>
        <shortName evidence="14">RNase HII</shortName>
        <ecNumber evidence="6 14">3.1.26.4</ecNumber>
    </recommendedName>
</protein>
<dbReference type="InterPro" id="IPR024567">
    <property type="entry name" value="RNase_HII/HIII_dom"/>
</dbReference>
<evidence type="ECO:0000256" key="13">
    <source>
        <dbReference type="ARBA" id="ARBA00023211"/>
    </source>
</evidence>
<evidence type="ECO:0000256" key="3">
    <source>
        <dbReference type="ARBA" id="ARBA00004065"/>
    </source>
</evidence>
<evidence type="ECO:0000256" key="11">
    <source>
        <dbReference type="ARBA" id="ARBA00022759"/>
    </source>
</evidence>
<organism evidence="19 20">
    <name type="scientific">Winogradskya humida</name>
    <dbReference type="NCBI Taxonomy" id="113566"/>
    <lineage>
        <taxon>Bacteria</taxon>
        <taxon>Bacillati</taxon>
        <taxon>Actinomycetota</taxon>
        <taxon>Actinomycetes</taxon>
        <taxon>Micromonosporales</taxon>
        <taxon>Micromonosporaceae</taxon>
        <taxon>Winogradskya</taxon>
    </lineage>
</organism>
<dbReference type="CDD" id="cd07182">
    <property type="entry name" value="RNase_HII_bacteria_HII_like"/>
    <property type="match status" value="1"/>
</dbReference>
<keyword evidence="8 14" id="KW-0963">Cytoplasm</keyword>
<evidence type="ECO:0000256" key="10">
    <source>
        <dbReference type="ARBA" id="ARBA00022723"/>
    </source>
</evidence>
<dbReference type="NCBIfam" id="NF000595">
    <property type="entry name" value="PRK00015.1-3"/>
    <property type="match status" value="1"/>
</dbReference>
<evidence type="ECO:0000256" key="7">
    <source>
        <dbReference type="ARBA" id="ARBA00019179"/>
    </source>
</evidence>
<name>A0ABQ3ZSI2_9ACTN</name>
<keyword evidence="9 14" id="KW-0540">Nuclease</keyword>
<feature type="domain" description="RNase H type-2" evidence="18">
    <location>
        <begin position="28"/>
        <end position="222"/>
    </location>
</feature>
<dbReference type="NCBIfam" id="NF000598">
    <property type="entry name" value="PRK00015.2-2"/>
    <property type="match status" value="1"/>
</dbReference>
<dbReference type="SUPFAM" id="SSF53098">
    <property type="entry name" value="Ribonuclease H-like"/>
    <property type="match status" value="1"/>
</dbReference>
<feature type="binding site" evidence="14 15">
    <location>
        <position position="128"/>
    </location>
    <ligand>
        <name>a divalent metal cation</name>
        <dbReference type="ChEBI" id="CHEBI:60240"/>
    </ligand>
</feature>
<keyword evidence="13 14" id="KW-0464">Manganese</keyword>
<evidence type="ECO:0000256" key="14">
    <source>
        <dbReference type="HAMAP-Rule" id="MF_00052"/>
    </source>
</evidence>
<evidence type="ECO:0000259" key="18">
    <source>
        <dbReference type="PROSITE" id="PS51975"/>
    </source>
</evidence>
<dbReference type="InterPro" id="IPR022898">
    <property type="entry name" value="RNase_HII"/>
</dbReference>
<feature type="region of interest" description="Disordered" evidence="17">
    <location>
        <begin position="214"/>
        <end position="235"/>
    </location>
</feature>
<reference evidence="19 20" key="1">
    <citation type="submission" date="2021-01" db="EMBL/GenBank/DDBJ databases">
        <title>Whole genome shotgun sequence of Actinoplanes humidus NBRC 14915.</title>
        <authorList>
            <person name="Komaki H."/>
            <person name="Tamura T."/>
        </authorList>
    </citation>
    <scope>NUCLEOTIDE SEQUENCE [LARGE SCALE GENOMIC DNA]</scope>
    <source>
        <strain evidence="19 20">NBRC 14915</strain>
    </source>
</reference>
<evidence type="ECO:0000256" key="4">
    <source>
        <dbReference type="ARBA" id="ARBA00004496"/>
    </source>
</evidence>
<dbReference type="RefSeq" id="WP_203838611.1">
    <property type="nucleotide sequence ID" value="NZ_BAAATV010000002.1"/>
</dbReference>
<dbReference type="PANTHER" id="PTHR10954:SF18">
    <property type="entry name" value="RIBONUCLEASE HII"/>
    <property type="match status" value="1"/>
</dbReference>
<keyword evidence="20" id="KW-1185">Reference proteome</keyword>
<evidence type="ECO:0000256" key="17">
    <source>
        <dbReference type="SAM" id="MobiDB-lite"/>
    </source>
</evidence>
<comment type="cofactor">
    <cofactor evidence="2">
        <name>Mg(2+)</name>
        <dbReference type="ChEBI" id="CHEBI:18420"/>
    </cofactor>
</comment>
<dbReference type="InterPro" id="IPR036397">
    <property type="entry name" value="RNaseH_sf"/>
</dbReference>
<evidence type="ECO:0000256" key="5">
    <source>
        <dbReference type="ARBA" id="ARBA00007383"/>
    </source>
</evidence>
<dbReference type="HAMAP" id="MF_00052_B">
    <property type="entry name" value="RNase_HII_B"/>
    <property type="match status" value="1"/>
</dbReference>
<feature type="binding site" evidence="14 15">
    <location>
        <position position="35"/>
    </location>
    <ligand>
        <name>a divalent metal cation</name>
        <dbReference type="ChEBI" id="CHEBI:60240"/>
    </ligand>
</feature>
<comment type="similarity">
    <text evidence="5 14 16">Belongs to the RNase HII family.</text>
</comment>
<dbReference type="Proteomes" id="UP000603200">
    <property type="component" value="Unassembled WGS sequence"/>
</dbReference>
<evidence type="ECO:0000256" key="1">
    <source>
        <dbReference type="ARBA" id="ARBA00000077"/>
    </source>
</evidence>
<dbReference type="Gene3D" id="3.30.420.10">
    <property type="entry name" value="Ribonuclease H-like superfamily/Ribonuclease H"/>
    <property type="match status" value="1"/>
</dbReference>
<dbReference type="EMBL" id="BOMN01000057">
    <property type="protein sequence ID" value="GIE21507.1"/>
    <property type="molecule type" value="Genomic_DNA"/>
</dbReference>
<evidence type="ECO:0000256" key="9">
    <source>
        <dbReference type="ARBA" id="ARBA00022722"/>
    </source>
</evidence>
<feature type="compositionally biased region" description="Low complexity" evidence="17">
    <location>
        <begin position="226"/>
        <end position="235"/>
    </location>
</feature>
<dbReference type="Pfam" id="PF01351">
    <property type="entry name" value="RNase_HII"/>
    <property type="match status" value="1"/>
</dbReference>
<dbReference type="InterPro" id="IPR012337">
    <property type="entry name" value="RNaseH-like_sf"/>
</dbReference>
<evidence type="ECO:0000256" key="2">
    <source>
        <dbReference type="ARBA" id="ARBA00001946"/>
    </source>
</evidence>
<gene>
    <name evidence="14 19" type="primary">rnhB</name>
    <name evidence="19" type="ORF">Ahu01nite_046090</name>
</gene>
<evidence type="ECO:0000313" key="19">
    <source>
        <dbReference type="EMBL" id="GIE21507.1"/>
    </source>
</evidence>
<comment type="function">
    <text evidence="3 14 16">Endonuclease that specifically degrades the RNA of RNA-DNA hybrids.</text>
</comment>
<evidence type="ECO:0000256" key="8">
    <source>
        <dbReference type="ARBA" id="ARBA00022490"/>
    </source>
</evidence>
<comment type="catalytic activity">
    <reaction evidence="1 14 15 16">
        <text>Endonucleolytic cleavage to 5'-phosphomonoester.</text>
        <dbReference type="EC" id="3.1.26.4"/>
    </reaction>
</comment>
<comment type="caution">
    <text evidence="19">The sequence shown here is derived from an EMBL/GenBank/DDBJ whole genome shotgun (WGS) entry which is preliminary data.</text>
</comment>
<proteinExistence type="inferred from homology"/>
<keyword evidence="10 14" id="KW-0479">Metal-binding</keyword>
<feature type="binding site" evidence="14 15">
    <location>
        <position position="34"/>
    </location>
    <ligand>
        <name>a divalent metal cation</name>
        <dbReference type="ChEBI" id="CHEBI:60240"/>
    </ligand>
</feature>
<evidence type="ECO:0000256" key="16">
    <source>
        <dbReference type="RuleBase" id="RU003515"/>
    </source>
</evidence>
<evidence type="ECO:0000256" key="15">
    <source>
        <dbReference type="PROSITE-ProRule" id="PRU01319"/>
    </source>
</evidence>
<sequence>MLAPPRTVVRREGGLYAIERALQRRGFRNVAGADEAGRGACAGPLVAGACILPEGKRGEIDELADSKLLTAAARERVYAEVVKRALAWSVVIVPATEVDARGLHVCNLAAMRRALASLTATPDYVLTDGFPVDGLNAPGLAVWKGDRVAACVAAASVLAKVTRDRLMVELDDKFPGYGFAVHKGYITEEHSAALTSRGPCAEHRFSYVNVAAASGRGNRPPRARRPVPVSASSASPEAVPLMLWADSEGTVGVASGEQPRPPVPVGEDEAMEGEKR</sequence>
<dbReference type="EC" id="3.1.26.4" evidence="6 14"/>
<feature type="region of interest" description="Disordered" evidence="17">
    <location>
        <begin position="249"/>
        <end position="276"/>
    </location>
</feature>
<evidence type="ECO:0000256" key="6">
    <source>
        <dbReference type="ARBA" id="ARBA00012180"/>
    </source>
</evidence>
<evidence type="ECO:0000256" key="12">
    <source>
        <dbReference type="ARBA" id="ARBA00022801"/>
    </source>
</evidence>
<comment type="subcellular location">
    <subcellularLocation>
        <location evidence="4 14">Cytoplasm</location>
    </subcellularLocation>
</comment>
<dbReference type="PROSITE" id="PS51975">
    <property type="entry name" value="RNASE_H_2"/>
    <property type="match status" value="1"/>
</dbReference>
<comment type="cofactor">
    <cofactor evidence="14 15">
        <name>Mn(2+)</name>
        <dbReference type="ChEBI" id="CHEBI:29035"/>
    </cofactor>
    <cofactor evidence="14 15">
        <name>Mg(2+)</name>
        <dbReference type="ChEBI" id="CHEBI:18420"/>
    </cofactor>
    <text evidence="14 15">Manganese or magnesium. Binds 1 divalent metal ion per monomer in the absence of substrate. May bind a second metal ion after substrate binding.</text>
</comment>
<dbReference type="InterPro" id="IPR001352">
    <property type="entry name" value="RNase_HII/HIII"/>
</dbReference>
<feature type="compositionally biased region" description="Acidic residues" evidence="17">
    <location>
        <begin position="266"/>
        <end position="276"/>
    </location>
</feature>
<keyword evidence="12 14" id="KW-0378">Hydrolase</keyword>
<keyword evidence="11 14" id="KW-0255">Endonuclease</keyword>
<accession>A0ABQ3ZSI2</accession>